<dbReference type="NCBIfam" id="TIGR02937">
    <property type="entry name" value="sigma70-ECF"/>
    <property type="match status" value="1"/>
</dbReference>
<keyword evidence="3" id="KW-0731">Sigma factor</keyword>
<evidence type="ECO:0000313" key="8">
    <source>
        <dbReference type="Proteomes" id="UP000290975"/>
    </source>
</evidence>
<dbReference type="Pfam" id="PF08281">
    <property type="entry name" value="Sigma70_r4_2"/>
    <property type="match status" value="1"/>
</dbReference>
<dbReference type="GO" id="GO:0016987">
    <property type="term" value="F:sigma factor activity"/>
    <property type="evidence" value="ECO:0007669"/>
    <property type="project" value="UniProtKB-KW"/>
</dbReference>
<dbReference type="InterPro" id="IPR036388">
    <property type="entry name" value="WH-like_DNA-bd_sf"/>
</dbReference>
<dbReference type="Proteomes" id="UP000290975">
    <property type="component" value="Unassembled WGS sequence"/>
</dbReference>
<comment type="caution">
    <text evidence="7">The sequence shown here is derived from an EMBL/GenBank/DDBJ whole genome shotgun (WGS) entry which is preliminary data.</text>
</comment>
<evidence type="ECO:0000259" key="5">
    <source>
        <dbReference type="Pfam" id="PF04542"/>
    </source>
</evidence>
<dbReference type="EMBL" id="BBQY01000060">
    <property type="protein sequence ID" value="GBH33037.1"/>
    <property type="molecule type" value="Genomic_DNA"/>
</dbReference>
<evidence type="ECO:0000313" key="7">
    <source>
        <dbReference type="EMBL" id="GBH33037.1"/>
    </source>
</evidence>
<dbReference type="Pfam" id="PF04542">
    <property type="entry name" value="Sigma70_r2"/>
    <property type="match status" value="1"/>
</dbReference>
<dbReference type="InterPro" id="IPR013324">
    <property type="entry name" value="RNA_pol_sigma_r3/r4-like"/>
</dbReference>
<dbReference type="InterPro" id="IPR013249">
    <property type="entry name" value="RNA_pol_sigma70_r4_t2"/>
</dbReference>
<dbReference type="InterPro" id="IPR014284">
    <property type="entry name" value="RNA_pol_sigma-70_dom"/>
</dbReference>
<dbReference type="Gene3D" id="1.10.10.10">
    <property type="entry name" value="Winged helix-like DNA-binding domain superfamily/Winged helix DNA-binding domain"/>
    <property type="match status" value="1"/>
</dbReference>
<comment type="similarity">
    <text evidence="1">Belongs to the sigma-70 factor family. ECF subfamily.</text>
</comment>
<evidence type="ECO:0000256" key="3">
    <source>
        <dbReference type="ARBA" id="ARBA00023082"/>
    </source>
</evidence>
<dbReference type="PANTHER" id="PTHR43133">
    <property type="entry name" value="RNA POLYMERASE ECF-TYPE SIGMA FACTO"/>
    <property type="match status" value="1"/>
</dbReference>
<evidence type="ECO:0000256" key="2">
    <source>
        <dbReference type="ARBA" id="ARBA00023015"/>
    </source>
</evidence>
<keyword evidence="8" id="KW-1185">Reference proteome</keyword>
<accession>A0A401J8R8</accession>
<reference evidence="7 8" key="1">
    <citation type="submission" date="2014-12" db="EMBL/GenBank/DDBJ databases">
        <title>Whole genome sequencing of Sphingobium xenophagum OW59.</title>
        <authorList>
            <person name="Ohta Y."/>
            <person name="Nishi S."/>
            <person name="Hatada Y."/>
        </authorList>
    </citation>
    <scope>NUCLEOTIDE SEQUENCE [LARGE SCALE GENOMIC DNA]</scope>
    <source>
        <strain evidence="7 8">OW59</strain>
    </source>
</reference>
<dbReference type="SUPFAM" id="SSF88946">
    <property type="entry name" value="Sigma2 domain of RNA polymerase sigma factors"/>
    <property type="match status" value="1"/>
</dbReference>
<dbReference type="InterPro" id="IPR013325">
    <property type="entry name" value="RNA_pol_sigma_r2"/>
</dbReference>
<name>A0A401J8R8_SPHXE</name>
<dbReference type="PANTHER" id="PTHR43133:SF63">
    <property type="entry name" value="RNA POLYMERASE SIGMA FACTOR FECI-RELATED"/>
    <property type="match status" value="1"/>
</dbReference>
<dbReference type="AlphaFoldDB" id="A0A401J8R8"/>
<feature type="domain" description="RNA polymerase sigma factor 70 region 4 type 2" evidence="6">
    <location>
        <begin position="116"/>
        <end position="165"/>
    </location>
</feature>
<dbReference type="InterPro" id="IPR039425">
    <property type="entry name" value="RNA_pol_sigma-70-like"/>
</dbReference>
<dbReference type="InterPro" id="IPR007627">
    <property type="entry name" value="RNA_pol_sigma70_r2"/>
</dbReference>
<evidence type="ECO:0000259" key="6">
    <source>
        <dbReference type="Pfam" id="PF08281"/>
    </source>
</evidence>
<sequence length="177" mass="19893">MFEDVALKSEPIALSLYKSHRESLISYAGRLSGDPVVAEDIVQDAWLLLDRQPASKPIREPLGYLKRIVRNLVFAQARRSRYEGQIIGGDMTAAVAQLPDEAPSAEAELIARDDLRLVMDLVDALPERQIAAFKMYHFEGMKLREVATRLGISTSLAHLLVTEAMQLCDERRKRGME</sequence>
<keyword evidence="4" id="KW-0804">Transcription</keyword>
<feature type="domain" description="RNA polymerase sigma-70 region 2" evidence="5">
    <location>
        <begin position="16"/>
        <end position="80"/>
    </location>
</feature>
<evidence type="ECO:0000256" key="1">
    <source>
        <dbReference type="ARBA" id="ARBA00010641"/>
    </source>
</evidence>
<dbReference type="GO" id="GO:0003677">
    <property type="term" value="F:DNA binding"/>
    <property type="evidence" value="ECO:0007669"/>
    <property type="project" value="InterPro"/>
</dbReference>
<dbReference type="GO" id="GO:0006352">
    <property type="term" value="P:DNA-templated transcription initiation"/>
    <property type="evidence" value="ECO:0007669"/>
    <property type="project" value="InterPro"/>
</dbReference>
<dbReference type="Gene3D" id="1.10.1740.10">
    <property type="match status" value="1"/>
</dbReference>
<gene>
    <name evidence="7" type="ORF">MBESOW_P4202</name>
</gene>
<keyword evidence="2" id="KW-0805">Transcription regulation</keyword>
<protein>
    <submittedName>
        <fullName evidence="7">RNA polymerase sigma-70 factor, ECF subfamily</fullName>
    </submittedName>
</protein>
<evidence type="ECO:0000256" key="4">
    <source>
        <dbReference type="ARBA" id="ARBA00023163"/>
    </source>
</evidence>
<dbReference type="SUPFAM" id="SSF88659">
    <property type="entry name" value="Sigma3 and sigma4 domains of RNA polymerase sigma factors"/>
    <property type="match status" value="1"/>
</dbReference>
<proteinExistence type="inferred from homology"/>
<organism evidence="7 8">
    <name type="scientific">Sphingobium xenophagum</name>
    <dbReference type="NCBI Taxonomy" id="121428"/>
    <lineage>
        <taxon>Bacteria</taxon>
        <taxon>Pseudomonadati</taxon>
        <taxon>Pseudomonadota</taxon>
        <taxon>Alphaproteobacteria</taxon>
        <taxon>Sphingomonadales</taxon>
        <taxon>Sphingomonadaceae</taxon>
        <taxon>Sphingobium</taxon>
    </lineage>
</organism>